<protein>
    <recommendedName>
        <fullName evidence="18">Lysophospholipid acyltransferase 5</fullName>
        <ecNumber evidence="16">2.3.1.23</ecNumber>
        <ecNumber evidence="17">2.3.1.n6</ecNumber>
    </recommendedName>
</protein>
<evidence type="ECO:0000256" key="7">
    <source>
        <dbReference type="ARBA" id="ARBA00022692"/>
    </source>
</evidence>
<keyword evidence="13" id="KW-1208">Phospholipid metabolism</keyword>
<evidence type="ECO:0000256" key="16">
    <source>
        <dbReference type="ARBA" id="ARBA00026120"/>
    </source>
</evidence>
<dbReference type="EC" id="2.3.1.23" evidence="16"/>
<dbReference type="GO" id="GO:0006656">
    <property type="term" value="P:phosphatidylcholine biosynthetic process"/>
    <property type="evidence" value="ECO:0007669"/>
    <property type="project" value="TreeGrafter"/>
</dbReference>
<keyword evidence="9 20" id="KW-1133">Transmembrane helix</keyword>
<keyword evidence="22" id="KW-1185">Reference proteome</keyword>
<keyword evidence="6 21" id="KW-0808">Transferase</keyword>
<organism evidence="21 22">
    <name type="scientific">Fasciolopsis buskii</name>
    <dbReference type="NCBI Taxonomy" id="27845"/>
    <lineage>
        <taxon>Eukaryota</taxon>
        <taxon>Metazoa</taxon>
        <taxon>Spiralia</taxon>
        <taxon>Lophotrochozoa</taxon>
        <taxon>Platyhelminthes</taxon>
        <taxon>Trematoda</taxon>
        <taxon>Digenea</taxon>
        <taxon>Plagiorchiida</taxon>
        <taxon>Echinostomata</taxon>
        <taxon>Echinostomatoidea</taxon>
        <taxon>Fasciolidae</taxon>
        <taxon>Fasciolopsis</taxon>
    </lineage>
</organism>
<evidence type="ECO:0000256" key="17">
    <source>
        <dbReference type="ARBA" id="ARBA00038923"/>
    </source>
</evidence>
<evidence type="ECO:0000256" key="9">
    <source>
        <dbReference type="ARBA" id="ARBA00022989"/>
    </source>
</evidence>
<dbReference type="EMBL" id="LUCM01004034">
    <property type="protein sequence ID" value="KAA0194938.1"/>
    <property type="molecule type" value="Genomic_DNA"/>
</dbReference>
<dbReference type="GO" id="GO:0005783">
    <property type="term" value="C:endoplasmic reticulum"/>
    <property type="evidence" value="ECO:0007669"/>
    <property type="project" value="UniProtKB-SubCell"/>
</dbReference>
<comment type="caution">
    <text evidence="21">The sequence shown here is derived from an EMBL/GenBank/DDBJ whole genome shotgun (WGS) entry which is preliminary data.</text>
</comment>
<dbReference type="Pfam" id="PF03062">
    <property type="entry name" value="MBOAT"/>
    <property type="match status" value="1"/>
</dbReference>
<dbReference type="GO" id="GO:0016020">
    <property type="term" value="C:membrane"/>
    <property type="evidence" value="ECO:0007669"/>
    <property type="project" value="UniProtKB-SubCell"/>
</dbReference>
<evidence type="ECO:0000256" key="5">
    <source>
        <dbReference type="ARBA" id="ARBA00022516"/>
    </source>
</evidence>
<comment type="similarity">
    <text evidence="4">Belongs to the membrane-bound acyltransferase family.</text>
</comment>
<evidence type="ECO:0000256" key="6">
    <source>
        <dbReference type="ARBA" id="ARBA00022679"/>
    </source>
</evidence>
<comment type="pathway">
    <text evidence="3">Lipid metabolism; phospholipid metabolism.</text>
</comment>
<evidence type="ECO:0000313" key="22">
    <source>
        <dbReference type="Proteomes" id="UP000728185"/>
    </source>
</evidence>
<accession>A0A8E0VN19</accession>
<proteinExistence type="inferred from homology"/>
<keyword evidence="14" id="KW-0012">Acyltransferase</keyword>
<evidence type="ECO:0000256" key="1">
    <source>
        <dbReference type="ARBA" id="ARBA00004141"/>
    </source>
</evidence>
<evidence type="ECO:0000256" key="14">
    <source>
        <dbReference type="ARBA" id="ARBA00023315"/>
    </source>
</evidence>
<feature type="non-terminal residue" evidence="21">
    <location>
        <position position="1"/>
    </location>
</feature>
<dbReference type="GO" id="GO:0030258">
    <property type="term" value="P:lipid modification"/>
    <property type="evidence" value="ECO:0007669"/>
    <property type="project" value="TreeGrafter"/>
</dbReference>
<keyword evidence="7 20" id="KW-0812">Transmembrane</keyword>
<evidence type="ECO:0000256" key="10">
    <source>
        <dbReference type="ARBA" id="ARBA00023098"/>
    </source>
</evidence>
<dbReference type="InterPro" id="IPR004299">
    <property type="entry name" value="MBOAT_fam"/>
</dbReference>
<evidence type="ECO:0000256" key="20">
    <source>
        <dbReference type="SAM" id="Phobius"/>
    </source>
</evidence>
<keyword evidence="11 20" id="KW-0472">Membrane</keyword>
<dbReference type="PANTHER" id="PTHR13906:SF14">
    <property type="entry name" value="LYSOPHOSPHOLIPID ACYLTRANSFERASE 5"/>
    <property type="match status" value="1"/>
</dbReference>
<feature type="transmembrane region" description="Helical" evidence="20">
    <location>
        <begin position="220"/>
        <end position="237"/>
    </location>
</feature>
<dbReference type="OrthoDB" id="5974730at2759"/>
<reference evidence="21" key="1">
    <citation type="submission" date="2019-05" db="EMBL/GenBank/DDBJ databases">
        <title>Annotation for the trematode Fasciolopsis buski.</title>
        <authorList>
            <person name="Choi Y.-J."/>
        </authorList>
    </citation>
    <scope>NUCLEOTIDE SEQUENCE</scope>
    <source>
        <strain evidence="21">HT</strain>
        <tissue evidence="21">Whole worm</tissue>
    </source>
</reference>
<dbReference type="Proteomes" id="UP000728185">
    <property type="component" value="Unassembled WGS sequence"/>
</dbReference>
<evidence type="ECO:0000256" key="12">
    <source>
        <dbReference type="ARBA" id="ARBA00023209"/>
    </source>
</evidence>
<dbReference type="EC" id="2.3.1.n6" evidence="17"/>
<feature type="transmembrane region" description="Helical" evidence="20">
    <location>
        <begin position="127"/>
        <end position="149"/>
    </location>
</feature>
<evidence type="ECO:0000256" key="15">
    <source>
        <dbReference type="ARBA" id="ARBA00025707"/>
    </source>
</evidence>
<evidence type="ECO:0000256" key="4">
    <source>
        <dbReference type="ARBA" id="ARBA00010323"/>
    </source>
</evidence>
<name>A0A8E0VN19_9TREM</name>
<evidence type="ECO:0000313" key="21">
    <source>
        <dbReference type="EMBL" id="KAA0194938.1"/>
    </source>
</evidence>
<comment type="subcellular location">
    <subcellularLocation>
        <location evidence="2">Endoplasmic reticulum</location>
    </subcellularLocation>
    <subcellularLocation>
        <location evidence="1">Membrane</location>
        <topology evidence="1">Multi-pass membrane protein</topology>
    </subcellularLocation>
</comment>
<feature type="transmembrane region" description="Helical" evidence="20">
    <location>
        <begin position="169"/>
        <end position="189"/>
    </location>
</feature>
<evidence type="ECO:0000256" key="11">
    <source>
        <dbReference type="ARBA" id="ARBA00023136"/>
    </source>
</evidence>
<evidence type="ECO:0000256" key="8">
    <source>
        <dbReference type="ARBA" id="ARBA00022824"/>
    </source>
</evidence>
<dbReference type="GO" id="GO:0071617">
    <property type="term" value="F:lysophospholipid acyltransferase activity"/>
    <property type="evidence" value="ECO:0007669"/>
    <property type="project" value="TreeGrafter"/>
</dbReference>
<evidence type="ECO:0000256" key="13">
    <source>
        <dbReference type="ARBA" id="ARBA00023264"/>
    </source>
</evidence>
<gene>
    <name evidence="21" type="ORF">FBUS_11873</name>
</gene>
<evidence type="ECO:0000256" key="2">
    <source>
        <dbReference type="ARBA" id="ARBA00004240"/>
    </source>
</evidence>
<keyword evidence="8" id="KW-0256">Endoplasmic reticulum</keyword>
<feature type="region of interest" description="Disordered" evidence="19">
    <location>
        <begin position="244"/>
        <end position="272"/>
    </location>
</feature>
<dbReference type="PANTHER" id="PTHR13906">
    <property type="entry name" value="PORCUPINE"/>
    <property type="match status" value="1"/>
</dbReference>
<dbReference type="GO" id="GO:0047184">
    <property type="term" value="F:1-acylglycerophosphocholine O-acyltransferase activity"/>
    <property type="evidence" value="ECO:0007669"/>
    <property type="project" value="UniProtKB-EC"/>
</dbReference>
<evidence type="ECO:0000256" key="3">
    <source>
        <dbReference type="ARBA" id="ARBA00005074"/>
    </source>
</evidence>
<comment type="pathway">
    <text evidence="15">Phospholipid metabolism.</text>
</comment>
<keyword evidence="12" id="KW-0594">Phospholipid biosynthesis</keyword>
<keyword evidence="5" id="KW-0444">Lipid biosynthesis</keyword>
<dbReference type="InterPro" id="IPR049941">
    <property type="entry name" value="LPLAT_7/PORCN-like"/>
</dbReference>
<evidence type="ECO:0000256" key="18">
    <source>
        <dbReference type="ARBA" id="ARBA00039721"/>
    </source>
</evidence>
<keyword evidence="10" id="KW-0443">Lipid metabolism</keyword>
<evidence type="ECO:0000256" key="19">
    <source>
        <dbReference type="SAM" id="MobiDB-lite"/>
    </source>
</evidence>
<dbReference type="AlphaFoldDB" id="A0A8E0VN19"/>
<sequence>EGACVMLGLGCTGYVHVRPIVQNGVGKPSPTDRSPVEMRTKAILTRRDSAIDWTQATGNLKTLTGEYDPTKVDIWEADHTACANISLANLLLATNTDNLVAGFNINTNKWMLEYVYKRLRFLGNKHLSQLITLFFLALWHGTYSGYYINFGLEFVTVAVEKDFLRIVKMSAYGPFLYTTATGFVITSILGKLHVIFLLTTPLVAFYLLQFRLWYPVLKSTYFVGFVYVLWPLVRPLVKKLLPRRSSSADKDGHASNGTSPSAVSEGDTKKTS</sequence>